<feature type="domain" description="DRBM" evidence="4">
    <location>
        <begin position="448"/>
        <end position="516"/>
    </location>
</feature>
<protein>
    <recommendedName>
        <fullName evidence="4">DRBM domain-containing protein</fullName>
    </recommendedName>
</protein>
<feature type="region of interest" description="Disordered" evidence="3">
    <location>
        <begin position="526"/>
        <end position="547"/>
    </location>
</feature>
<evidence type="ECO:0000256" key="2">
    <source>
        <dbReference type="PROSITE-ProRule" id="PRU00339"/>
    </source>
</evidence>
<organism evidence="5 6">
    <name type="scientific">Phytophthora boehmeriae</name>
    <dbReference type="NCBI Taxonomy" id="109152"/>
    <lineage>
        <taxon>Eukaryota</taxon>
        <taxon>Sar</taxon>
        <taxon>Stramenopiles</taxon>
        <taxon>Oomycota</taxon>
        <taxon>Peronosporomycetes</taxon>
        <taxon>Peronosporales</taxon>
        <taxon>Peronosporaceae</taxon>
        <taxon>Phytophthora</taxon>
    </lineage>
</organism>
<dbReference type="PROSITE" id="PS50137">
    <property type="entry name" value="DS_RBD"/>
    <property type="match status" value="1"/>
</dbReference>
<accession>A0A8T1X152</accession>
<dbReference type="InterPro" id="IPR019734">
    <property type="entry name" value="TPR_rpt"/>
</dbReference>
<evidence type="ECO:0000313" key="5">
    <source>
        <dbReference type="EMBL" id="KAG7398208.1"/>
    </source>
</evidence>
<name>A0A8T1X152_9STRA</name>
<dbReference type="InterPro" id="IPR014720">
    <property type="entry name" value="dsRBD_dom"/>
</dbReference>
<dbReference type="GO" id="GO:0003723">
    <property type="term" value="F:RNA binding"/>
    <property type="evidence" value="ECO:0007669"/>
    <property type="project" value="UniProtKB-UniRule"/>
</dbReference>
<reference evidence="5" key="1">
    <citation type="submission" date="2021-02" db="EMBL/GenBank/DDBJ databases">
        <authorList>
            <person name="Palmer J.M."/>
        </authorList>
    </citation>
    <scope>NUCLEOTIDE SEQUENCE</scope>
    <source>
        <strain evidence="5">SCRP23</strain>
    </source>
</reference>
<dbReference type="AlphaFoldDB" id="A0A8T1X152"/>
<feature type="repeat" description="TPR" evidence="2">
    <location>
        <begin position="202"/>
        <end position="235"/>
    </location>
</feature>
<evidence type="ECO:0000259" key="4">
    <source>
        <dbReference type="PROSITE" id="PS50137"/>
    </source>
</evidence>
<feature type="compositionally biased region" description="Basic and acidic residues" evidence="3">
    <location>
        <begin position="534"/>
        <end position="547"/>
    </location>
</feature>
<proteinExistence type="predicted"/>
<evidence type="ECO:0000256" key="3">
    <source>
        <dbReference type="SAM" id="MobiDB-lite"/>
    </source>
</evidence>
<keyword evidence="1" id="KW-0694">RNA-binding</keyword>
<sequence>MSAEEMAQLRSVLAASDKETQAFLQPLLPLHGVQELLLTFVRDSSRRFEDWVWDPRVRQTLLHMRDAEPQAHAQGDTMDQWYTRAAEERFAAMTLQNPDEDTPSEYLEEADAAQQDGKSKFQKKNFYAARNAFQKSIEAVLKHQQSEYYGKIVPAAEWDDLDLKDRYVTLCNNVAICGIKLKDLSVINEYATKALAVDESSSKALYAMAKLRLLEHRYSEAHDVVDKALEFYPENKQFLNFRCEIELAKSKEAKKQAELAAIRAEQVRVAVAAAVKDTPSEPALTAEERALKLRKEILKKAESIPLPTREDDTFAAARLNVYFMQIKQRMLADIKPIHNDEMGEDPLFECTIMNGTTGDVLATGIRAGSKKLVKNAACKVAIEKLWQDKQAAGKLLAEDLAYLEKFEHARATGQPLIPAPTATAKSQPTSDGLPPLPTRLSWLERQLDTMALLNQLQARGKLKTRFDIEDVSSNKDVTEFKCTGFLNGEQIAVANAISKKKARAPVAKQVLAAAFEKNLLVVWDGEQEEDKEANEERLEEQIPAHGG</sequence>
<keyword evidence="6" id="KW-1185">Reference proteome</keyword>
<dbReference type="InterPro" id="IPR050754">
    <property type="entry name" value="FKBP4/5/8-like"/>
</dbReference>
<dbReference type="OrthoDB" id="64332at2759"/>
<dbReference type="PROSITE" id="PS50005">
    <property type="entry name" value="TPR"/>
    <property type="match status" value="1"/>
</dbReference>
<evidence type="ECO:0000313" key="6">
    <source>
        <dbReference type="Proteomes" id="UP000693981"/>
    </source>
</evidence>
<gene>
    <name evidence="5" type="ORF">PHYBOEH_011453</name>
</gene>
<dbReference type="Proteomes" id="UP000693981">
    <property type="component" value="Unassembled WGS sequence"/>
</dbReference>
<comment type="caution">
    <text evidence="5">The sequence shown here is derived from an EMBL/GenBank/DDBJ whole genome shotgun (WGS) entry which is preliminary data.</text>
</comment>
<keyword evidence="2" id="KW-0802">TPR repeat</keyword>
<dbReference type="EMBL" id="JAGDFL010000087">
    <property type="protein sequence ID" value="KAG7398208.1"/>
    <property type="molecule type" value="Genomic_DNA"/>
</dbReference>
<dbReference type="PANTHER" id="PTHR46512">
    <property type="entry name" value="PEPTIDYLPROLYL ISOMERASE"/>
    <property type="match status" value="1"/>
</dbReference>
<evidence type="ECO:0000256" key="1">
    <source>
        <dbReference type="PROSITE-ProRule" id="PRU00266"/>
    </source>
</evidence>